<dbReference type="Pfam" id="PF01478">
    <property type="entry name" value="Peptidase_A24"/>
    <property type="match status" value="1"/>
</dbReference>
<reference evidence="3 4" key="1">
    <citation type="submission" date="2020-07" db="EMBL/GenBank/DDBJ databases">
        <title>Pseudogemmobacter sp. nov., isolated from poultry manure in Taiwan.</title>
        <authorList>
            <person name="Lin S.-Y."/>
            <person name="Tang Y.-S."/>
            <person name="Young C.-C."/>
        </authorList>
    </citation>
    <scope>NUCLEOTIDE SEQUENCE [LARGE SCALE GENOMIC DNA]</scope>
    <source>
        <strain evidence="3 4">CC-YST710</strain>
    </source>
</reference>
<dbReference type="InterPro" id="IPR000045">
    <property type="entry name" value="Prepilin_IV_endopep_pep"/>
</dbReference>
<accession>A0ABS8CP62</accession>
<feature type="transmembrane region" description="Helical" evidence="1">
    <location>
        <begin position="140"/>
        <end position="160"/>
    </location>
</feature>
<sequence>MPTTDLALWLLPATLPIALWVSYTDLKYMKIRNKACLAMAAAWAILGWPAVGMELWLWGFAIMAIVLVLGFLGNMAGLFGAGDAKFAAAMAGVFTGGDPWFIAMLYALCSILALIGQRLARALPFVRAMAPDWTSWTSKKFPMGLALSMMLILYLLAAFLPKG</sequence>
<feature type="transmembrane region" description="Helical" evidence="1">
    <location>
        <begin position="6"/>
        <end position="23"/>
    </location>
</feature>
<evidence type="ECO:0000313" key="3">
    <source>
        <dbReference type="EMBL" id="MCB5411186.1"/>
    </source>
</evidence>
<keyword evidence="1" id="KW-1133">Transmembrane helix</keyword>
<organism evidence="3 4">
    <name type="scientific">Pseudogemmobacter faecipullorum</name>
    <dbReference type="NCBI Taxonomy" id="2755041"/>
    <lineage>
        <taxon>Bacteria</taxon>
        <taxon>Pseudomonadati</taxon>
        <taxon>Pseudomonadota</taxon>
        <taxon>Alphaproteobacteria</taxon>
        <taxon>Rhodobacterales</taxon>
        <taxon>Paracoccaceae</taxon>
        <taxon>Pseudogemmobacter</taxon>
    </lineage>
</organism>
<evidence type="ECO:0000259" key="2">
    <source>
        <dbReference type="Pfam" id="PF01478"/>
    </source>
</evidence>
<gene>
    <name evidence="3" type="ORF">H0485_14430</name>
</gene>
<evidence type="ECO:0000256" key="1">
    <source>
        <dbReference type="SAM" id="Phobius"/>
    </source>
</evidence>
<feature type="transmembrane region" description="Helical" evidence="1">
    <location>
        <begin position="57"/>
        <end position="79"/>
    </location>
</feature>
<dbReference type="Gene3D" id="1.20.120.1220">
    <property type="match status" value="1"/>
</dbReference>
<keyword evidence="1" id="KW-0812">Transmembrane</keyword>
<feature type="transmembrane region" description="Helical" evidence="1">
    <location>
        <begin position="100"/>
        <end position="120"/>
    </location>
</feature>
<keyword evidence="1" id="KW-0472">Membrane</keyword>
<dbReference type="EMBL" id="JACDXX010000013">
    <property type="protein sequence ID" value="MCB5411186.1"/>
    <property type="molecule type" value="Genomic_DNA"/>
</dbReference>
<protein>
    <submittedName>
        <fullName evidence="3">Prepilin peptidase</fullName>
    </submittedName>
</protein>
<feature type="domain" description="Prepilin type IV endopeptidase peptidase" evidence="2">
    <location>
        <begin position="16"/>
        <end position="113"/>
    </location>
</feature>
<keyword evidence="4" id="KW-1185">Reference proteome</keyword>
<comment type="caution">
    <text evidence="3">The sequence shown here is derived from an EMBL/GenBank/DDBJ whole genome shotgun (WGS) entry which is preliminary data.</text>
</comment>
<evidence type="ECO:0000313" key="4">
    <source>
        <dbReference type="Proteomes" id="UP001198571"/>
    </source>
</evidence>
<name>A0ABS8CP62_9RHOB</name>
<dbReference type="Proteomes" id="UP001198571">
    <property type="component" value="Unassembled WGS sequence"/>
</dbReference>
<feature type="transmembrane region" description="Helical" evidence="1">
    <location>
        <begin position="35"/>
        <end position="51"/>
    </location>
</feature>
<proteinExistence type="predicted"/>